<name>A0A345HQT9_9ACTN</name>
<dbReference type="EMBL" id="CP031194">
    <property type="protein sequence ID" value="AXG79063.1"/>
    <property type="molecule type" value="Genomic_DNA"/>
</dbReference>
<dbReference type="Proteomes" id="UP000253868">
    <property type="component" value="Chromosome"/>
</dbReference>
<organism evidence="3 4">
    <name type="scientific">Streptomyces paludis</name>
    <dbReference type="NCBI Taxonomy" id="2282738"/>
    <lineage>
        <taxon>Bacteria</taxon>
        <taxon>Bacillati</taxon>
        <taxon>Actinomycetota</taxon>
        <taxon>Actinomycetes</taxon>
        <taxon>Kitasatosporales</taxon>
        <taxon>Streptomycetaceae</taxon>
        <taxon>Streptomyces</taxon>
    </lineage>
</organism>
<accession>A0A345HQT9</accession>
<gene>
    <name evidence="3" type="ORF">DVK44_16750</name>
</gene>
<proteinExistence type="predicted"/>
<evidence type="ECO:0000256" key="1">
    <source>
        <dbReference type="SAM" id="MobiDB-lite"/>
    </source>
</evidence>
<dbReference type="KEGG" id="spad:DVK44_16750"/>
<keyword evidence="2" id="KW-0472">Membrane</keyword>
<protein>
    <submittedName>
        <fullName evidence="3">Uncharacterized protein</fullName>
    </submittedName>
</protein>
<keyword evidence="2" id="KW-0812">Transmembrane</keyword>
<keyword evidence="2" id="KW-1133">Transmembrane helix</keyword>
<dbReference type="RefSeq" id="WP_114660396.1">
    <property type="nucleotide sequence ID" value="NZ_CP031194.1"/>
</dbReference>
<feature type="region of interest" description="Disordered" evidence="1">
    <location>
        <begin position="66"/>
        <end position="85"/>
    </location>
</feature>
<evidence type="ECO:0000313" key="3">
    <source>
        <dbReference type="EMBL" id="AXG79063.1"/>
    </source>
</evidence>
<sequence>MDNDDYVVRCYVPGKKMREWRYRTVSQAVKQRDGIAKMFRLEGQAVTITLRAPGEQPTVTVVEASEPTAVKPTGQRPVKKTTPPHVRPPRVWSVKAVCGILLAAAVVISVFIGSLTDDEPVGSNDKRACQEKYKNAGDGTVDWTAICNFQD</sequence>
<reference evidence="4" key="1">
    <citation type="submission" date="2018-07" db="EMBL/GenBank/DDBJ databases">
        <authorList>
            <person name="Zhao J."/>
        </authorList>
    </citation>
    <scope>NUCLEOTIDE SEQUENCE [LARGE SCALE GENOMIC DNA]</scope>
    <source>
        <strain evidence="4">GSSD-12</strain>
    </source>
</reference>
<feature type="transmembrane region" description="Helical" evidence="2">
    <location>
        <begin position="96"/>
        <end position="115"/>
    </location>
</feature>
<evidence type="ECO:0000313" key="4">
    <source>
        <dbReference type="Proteomes" id="UP000253868"/>
    </source>
</evidence>
<evidence type="ECO:0000256" key="2">
    <source>
        <dbReference type="SAM" id="Phobius"/>
    </source>
</evidence>
<keyword evidence="4" id="KW-1185">Reference proteome</keyword>
<dbReference type="AlphaFoldDB" id="A0A345HQT9"/>